<evidence type="ECO:0000259" key="8">
    <source>
        <dbReference type="Pfam" id="PF11967"/>
    </source>
</evidence>
<evidence type="ECO:0000256" key="4">
    <source>
        <dbReference type="ARBA" id="ARBA00023172"/>
    </source>
</evidence>
<protein>
    <recommendedName>
        <fullName evidence="2 7">DNA repair protein RecO</fullName>
    </recommendedName>
    <alternativeName>
        <fullName evidence="6 7">Recombination protein O</fullName>
    </alternativeName>
</protein>
<dbReference type="RefSeq" id="WP_285806029.1">
    <property type="nucleotide sequence ID" value="NZ_CP120863.1"/>
</dbReference>
<dbReference type="InterPro" id="IPR022572">
    <property type="entry name" value="DNA_rep/recomb_RecO_N"/>
</dbReference>
<dbReference type="Pfam" id="PF02565">
    <property type="entry name" value="RecO_C"/>
    <property type="match status" value="1"/>
</dbReference>
<dbReference type="InterPro" id="IPR042242">
    <property type="entry name" value="RecO_C"/>
</dbReference>
<dbReference type="Gene3D" id="2.40.50.140">
    <property type="entry name" value="Nucleic acid-binding proteins"/>
    <property type="match status" value="1"/>
</dbReference>
<dbReference type="SUPFAM" id="SSF50249">
    <property type="entry name" value="Nucleic acid-binding proteins"/>
    <property type="match status" value="1"/>
</dbReference>
<comment type="similarity">
    <text evidence="1 7">Belongs to the RecO family.</text>
</comment>
<dbReference type="PANTHER" id="PTHR33991:SF1">
    <property type="entry name" value="DNA REPAIR PROTEIN RECO"/>
    <property type="match status" value="1"/>
</dbReference>
<organism evidence="9 10">
    <name type="scientific">Roseibium porphyridii</name>
    <dbReference type="NCBI Taxonomy" id="2866279"/>
    <lineage>
        <taxon>Bacteria</taxon>
        <taxon>Pseudomonadati</taxon>
        <taxon>Pseudomonadota</taxon>
        <taxon>Alphaproteobacteria</taxon>
        <taxon>Hyphomicrobiales</taxon>
        <taxon>Stappiaceae</taxon>
        <taxon>Roseibium</taxon>
    </lineage>
</organism>
<evidence type="ECO:0000313" key="10">
    <source>
        <dbReference type="Proteomes" id="UP001209803"/>
    </source>
</evidence>
<evidence type="ECO:0000256" key="6">
    <source>
        <dbReference type="ARBA" id="ARBA00033409"/>
    </source>
</evidence>
<sequence length="245" mass="27619">MVLTTRKHGENDIILEVMTLDRGRHLGLVRGGRSRRHRPMLQPGNELDLTWKARLSDHLGQFQIEPHALRAGDLMTNSVGLTALQHLAFLLRLLPERHPYPKLYSALAVVLDHLESSDAAAALLIRFELELLRDLGVGLDLTSCAANGTQEDLVYVSPKSARAVSRQAGLPYHDKLLPLPSFLLDGQRQKGSELTWHDVTEGFELTGFFLNRHLMERNGEDSGTRDMLVGALEKRFRADFPWNFQ</sequence>
<evidence type="ECO:0000313" key="9">
    <source>
        <dbReference type="EMBL" id="WFE88222.1"/>
    </source>
</evidence>
<keyword evidence="10" id="KW-1185">Reference proteome</keyword>
<dbReference type="SUPFAM" id="SSF57863">
    <property type="entry name" value="ArfGap/RecO-like zinc finger"/>
    <property type="match status" value="1"/>
</dbReference>
<dbReference type="InterPro" id="IPR012340">
    <property type="entry name" value="NA-bd_OB-fold"/>
</dbReference>
<keyword evidence="4 7" id="KW-0233">DNA recombination</keyword>
<feature type="domain" description="DNA replication/recombination mediator RecO N-terminal" evidence="8">
    <location>
        <begin position="2"/>
        <end position="63"/>
    </location>
</feature>
<dbReference type="HAMAP" id="MF_00201">
    <property type="entry name" value="RecO"/>
    <property type="match status" value="1"/>
</dbReference>
<dbReference type="Proteomes" id="UP001209803">
    <property type="component" value="Chromosome"/>
</dbReference>
<dbReference type="InterPro" id="IPR003717">
    <property type="entry name" value="RecO"/>
</dbReference>
<dbReference type="Gene3D" id="1.20.1440.120">
    <property type="entry name" value="Recombination protein O, C-terminal domain"/>
    <property type="match status" value="1"/>
</dbReference>
<keyword evidence="5 7" id="KW-0234">DNA repair</keyword>
<dbReference type="InterPro" id="IPR037278">
    <property type="entry name" value="ARFGAP/RecO"/>
</dbReference>
<evidence type="ECO:0000256" key="7">
    <source>
        <dbReference type="HAMAP-Rule" id="MF_00201"/>
    </source>
</evidence>
<gene>
    <name evidence="7 9" type="primary">recO</name>
    <name evidence="9" type="ORF">K1718_18905</name>
</gene>
<dbReference type="NCBIfam" id="TIGR00613">
    <property type="entry name" value="reco"/>
    <property type="match status" value="1"/>
</dbReference>
<dbReference type="PANTHER" id="PTHR33991">
    <property type="entry name" value="DNA REPAIR PROTEIN RECO"/>
    <property type="match status" value="1"/>
</dbReference>
<keyword evidence="3 7" id="KW-0227">DNA damage</keyword>
<name>A0ABY8EYN4_9HYPH</name>
<comment type="function">
    <text evidence="7">Involved in DNA repair and RecF pathway recombination.</text>
</comment>
<accession>A0ABY8EYN4</accession>
<dbReference type="Pfam" id="PF11967">
    <property type="entry name" value="RecO_N"/>
    <property type="match status" value="1"/>
</dbReference>
<evidence type="ECO:0000256" key="5">
    <source>
        <dbReference type="ARBA" id="ARBA00023204"/>
    </source>
</evidence>
<evidence type="ECO:0000256" key="3">
    <source>
        <dbReference type="ARBA" id="ARBA00022763"/>
    </source>
</evidence>
<reference evidence="9 10" key="1">
    <citation type="submission" date="2023-03" db="EMBL/GenBank/DDBJ databases">
        <title>Roseibium porphyridii sp. nov. and Roseibium rhodosorbium sp. nov. isolated from marine algae, Porphyridium cruentum and Rhodosorus marinus, respectively.</title>
        <authorList>
            <person name="Lee M.W."/>
            <person name="Choi B.J."/>
            <person name="Lee J.K."/>
            <person name="Choi D.G."/>
            <person name="Baek J.H."/>
            <person name="Bayburt H."/>
            <person name="Kim J.M."/>
            <person name="Han D.M."/>
            <person name="Kim K.H."/>
            <person name="Jeon C.O."/>
        </authorList>
    </citation>
    <scope>NUCLEOTIDE SEQUENCE [LARGE SCALE GENOMIC DNA]</scope>
    <source>
        <strain evidence="9 10">KMA01</strain>
    </source>
</reference>
<evidence type="ECO:0000256" key="1">
    <source>
        <dbReference type="ARBA" id="ARBA00007452"/>
    </source>
</evidence>
<dbReference type="EMBL" id="CP120863">
    <property type="protein sequence ID" value="WFE88222.1"/>
    <property type="molecule type" value="Genomic_DNA"/>
</dbReference>
<evidence type="ECO:0000256" key="2">
    <source>
        <dbReference type="ARBA" id="ARBA00021310"/>
    </source>
</evidence>
<proteinExistence type="inferred from homology"/>